<comment type="caution">
    <text evidence="1">The sequence shown here is derived from an EMBL/GenBank/DDBJ whole genome shotgun (WGS) entry which is preliminary data.</text>
</comment>
<evidence type="ECO:0000313" key="1">
    <source>
        <dbReference type="EMBL" id="HGT97877.1"/>
    </source>
</evidence>
<sequence>MSSKCVFITFYSEPIEAFLTSVFRILDVFDCNSIAIFTSEGRVDEAKRIIDLVRSYIPNGIDLHIYPDFPLPNNLDSFDNLVNKIYEKLSNVSSKDVAIVAVYTGSRIEVSATVLAVSRIRENTVLVYTPFFWGPWSSLFYPFTPKPLEPLVILHPDAESVKNLVKQSNKQYVPNILSNLGNKVSELLSEIGKQLSILRKRTSYEQYKMNLHYAYSTMLYPVDVMCSKIRVSIHVDGSEKLSAEARDYCSTKDVVEIVDGLGKGFIKLRESGSIDSDRLNALDLLFKFSSILTLAVEECSYGCSDNKDLLFIDALRTIGGSDSILVDTNVLYASLHTQLYEHRVERIKVPLCAYVELLKHRTHYRENYEKLRSEIALLVLDEVKTIGIPLDSNASQQPCEVGMALARDAIAVTADRHAYTDLFKHLNVKAILVSPKPIKSIRFIYREDMRRISYAYYALAQLKALTSYTPIEKILQNMKINIEFKQIHDKQ</sequence>
<organism evidence="1">
    <name type="scientific">Ignisphaera aggregans</name>
    <dbReference type="NCBI Taxonomy" id="334771"/>
    <lineage>
        <taxon>Archaea</taxon>
        <taxon>Thermoproteota</taxon>
        <taxon>Thermoprotei</taxon>
        <taxon>Desulfurococcales</taxon>
        <taxon>Desulfurococcaceae</taxon>
        <taxon>Ignisphaera</taxon>
    </lineage>
</organism>
<dbReference type="EMBL" id="DTDH01000008">
    <property type="protein sequence ID" value="HGT97877.1"/>
    <property type="molecule type" value="Genomic_DNA"/>
</dbReference>
<proteinExistence type="predicted"/>
<protein>
    <submittedName>
        <fullName evidence="1">Uncharacterized protein</fullName>
    </submittedName>
</protein>
<accession>A0A7J3MWG7</accession>
<name>A0A7J3MWG7_9CREN</name>
<dbReference type="AlphaFoldDB" id="A0A7J3MWG7"/>
<reference evidence="1" key="1">
    <citation type="journal article" date="2020" name="mSystems">
        <title>Genome- and Community-Level Interaction Insights into Carbon Utilization and Element Cycling Functions of Hydrothermarchaeota in Hydrothermal Sediment.</title>
        <authorList>
            <person name="Zhou Z."/>
            <person name="Liu Y."/>
            <person name="Xu W."/>
            <person name="Pan J."/>
            <person name="Luo Z.H."/>
            <person name="Li M."/>
        </authorList>
    </citation>
    <scope>NUCLEOTIDE SEQUENCE [LARGE SCALE GENOMIC DNA]</scope>
    <source>
        <strain evidence="1">SpSt-688</strain>
    </source>
</reference>
<gene>
    <name evidence="1" type="ORF">ENU64_00410</name>
</gene>